<accession>A0A3P8DLP7</accession>
<dbReference type="EMBL" id="UZAH01038226">
    <property type="protein sequence ID" value="VDP52487.1"/>
    <property type="molecule type" value="Genomic_DNA"/>
</dbReference>
<name>A0A183GSE4_HELPZ</name>
<dbReference type="OrthoDB" id="5847181at2759"/>
<proteinExistence type="predicted"/>
<keyword evidence="2" id="KW-1185">Reference proteome</keyword>
<evidence type="ECO:0000313" key="3">
    <source>
        <dbReference type="WBParaSite" id="HPBE_0002561401-mRNA-1"/>
    </source>
</evidence>
<sequence length="62" mass="6937">MKPARQWLGEKPFYAVSPGGSRTLIGVTKVEVKYKRFIRAGTVDLRLATERERALDGKSSTI</sequence>
<dbReference type="WBParaSite" id="HPBE_0002561401-mRNA-1">
    <property type="protein sequence ID" value="HPBE_0002561401-mRNA-1"/>
    <property type="gene ID" value="HPBE_0002561401"/>
</dbReference>
<protein>
    <submittedName>
        <fullName evidence="3">Integrase</fullName>
    </submittedName>
</protein>
<evidence type="ECO:0000313" key="1">
    <source>
        <dbReference type="EMBL" id="VDP52487.1"/>
    </source>
</evidence>
<reference evidence="3" key="2">
    <citation type="submission" date="2019-09" db="UniProtKB">
        <authorList>
            <consortium name="WormBaseParasite"/>
        </authorList>
    </citation>
    <scope>IDENTIFICATION</scope>
</reference>
<dbReference type="Proteomes" id="UP000050761">
    <property type="component" value="Unassembled WGS sequence"/>
</dbReference>
<reference evidence="1 2" key="1">
    <citation type="submission" date="2018-11" db="EMBL/GenBank/DDBJ databases">
        <authorList>
            <consortium name="Pathogen Informatics"/>
        </authorList>
    </citation>
    <scope>NUCLEOTIDE SEQUENCE [LARGE SCALE GENOMIC DNA]</scope>
</reference>
<organism evidence="2 3">
    <name type="scientific">Heligmosomoides polygyrus</name>
    <name type="common">Parasitic roundworm</name>
    <dbReference type="NCBI Taxonomy" id="6339"/>
    <lineage>
        <taxon>Eukaryota</taxon>
        <taxon>Metazoa</taxon>
        <taxon>Ecdysozoa</taxon>
        <taxon>Nematoda</taxon>
        <taxon>Chromadorea</taxon>
        <taxon>Rhabditida</taxon>
        <taxon>Rhabditina</taxon>
        <taxon>Rhabditomorpha</taxon>
        <taxon>Strongyloidea</taxon>
        <taxon>Heligmosomidae</taxon>
        <taxon>Heligmosomoides</taxon>
    </lineage>
</organism>
<accession>A0A183GSE4</accession>
<evidence type="ECO:0000313" key="2">
    <source>
        <dbReference type="Proteomes" id="UP000050761"/>
    </source>
</evidence>
<gene>
    <name evidence="1" type="ORF">HPBE_LOCUS25613</name>
</gene>
<dbReference type="AlphaFoldDB" id="A0A183GSE4"/>